<dbReference type="Proteomes" id="UP000253420">
    <property type="component" value="Unassembled WGS sequence"/>
</dbReference>
<dbReference type="AlphaFoldDB" id="A0A368K9Q8"/>
<comment type="caution">
    <text evidence="1">The sequence shown here is derived from an EMBL/GenBank/DDBJ whole genome shotgun (WGS) entry which is preliminary data.</text>
</comment>
<evidence type="ECO:0000313" key="1">
    <source>
        <dbReference type="EMBL" id="RCS25345.1"/>
    </source>
</evidence>
<dbReference type="EMBL" id="QOZG01000001">
    <property type="protein sequence ID" value="RCS25345.1"/>
    <property type="molecule type" value="Genomic_DNA"/>
</dbReference>
<accession>A0A368K9Q8</accession>
<evidence type="ECO:0000313" key="2">
    <source>
        <dbReference type="Proteomes" id="UP000253420"/>
    </source>
</evidence>
<keyword evidence="2" id="KW-1185">Reference proteome</keyword>
<organism evidence="1 2">
    <name type="scientific">Phyllobacterium salinisoli</name>
    <dbReference type="NCBI Taxonomy" id="1899321"/>
    <lineage>
        <taxon>Bacteria</taxon>
        <taxon>Pseudomonadati</taxon>
        <taxon>Pseudomonadota</taxon>
        <taxon>Alphaproteobacteria</taxon>
        <taxon>Hyphomicrobiales</taxon>
        <taxon>Phyllobacteriaceae</taxon>
        <taxon>Phyllobacterium</taxon>
    </lineage>
</organism>
<reference evidence="1 2" key="1">
    <citation type="submission" date="2018-07" db="EMBL/GenBank/DDBJ databases">
        <title>The draft genome of Phyllobacterium salinisoli.</title>
        <authorList>
            <person name="Liu L."/>
            <person name="Li L."/>
            <person name="Zhang X."/>
            <person name="Liang L."/>
        </authorList>
    </citation>
    <scope>NUCLEOTIDE SEQUENCE [LARGE SCALE GENOMIC DNA]</scope>
    <source>
        <strain evidence="1 2">LLAN61</strain>
    </source>
</reference>
<protein>
    <submittedName>
        <fullName evidence="1">Uncharacterized protein</fullName>
    </submittedName>
</protein>
<sequence>MVILGGSQGALALARSLGAQQVPVVSVSNGGAGAAFHRPARRVMDVSGSRRLRGGNADAGGRIGMARVRAWATLAWNDPLPGLLDLPLTVWPAITR</sequence>
<proteinExistence type="predicted"/>
<name>A0A368K9Q8_9HYPH</name>
<gene>
    <name evidence="1" type="ORF">DUT91_00555</name>
</gene>